<feature type="domain" description="DUF6535" evidence="2">
    <location>
        <begin position="16"/>
        <end position="193"/>
    </location>
</feature>
<dbReference type="InterPro" id="IPR045338">
    <property type="entry name" value="DUF6535"/>
</dbReference>
<keyword evidence="4" id="KW-1185">Reference proteome</keyword>
<evidence type="ECO:0000313" key="4">
    <source>
        <dbReference type="Proteomes" id="UP001221142"/>
    </source>
</evidence>
<feature type="non-terminal residue" evidence="3">
    <location>
        <position position="401"/>
    </location>
</feature>
<keyword evidence="1" id="KW-0812">Transmembrane</keyword>
<feature type="transmembrane region" description="Helical" evidence="1">
    <location>
        <begin position="38"/>
        <end position="57"/>
    </location>
</feature>
<feature type="transmembrane region" description="Helical" evidence="1">
    <location>
        <begin position="172"/>
        <end position="193"/>
    </location>
</feature>
<dbReference type="AlphaFoldDB" id="A0AAD7FXN4"/>
<proteinExistence type="predicted"/>
<feature type="non-terminal residue" evidence="3">
    <location>
        <position position="1"/>
    </location>
</feature>
<dbReference type="Pfam" id="PF20153">
    <property type="entry name" value="DUF6535"/>
    <property type="match status" value="1"/>
</dbReference>
<feature type="transmembrane region" description="Helical" evidence="1">
    <location>
        <begin position="111"/>
        <end position="130"/>
    </location>
</feature>
<evidence type="ECO:0000256" key="1">
    <source>
        <dbReference type="SAM" id="Phobius"/>
    </source>
</evidence>
<organism evidence="3 4">
    <name type="scientific">Roridomyces roridus</name>
    <dbReference type="NCBI Taxonomy" id="1738132"/>
    <lineage>
        <taxon>Eukaryota</taxon>
        <taxon>Fungi</taxon>
        <taxon>Dikarya</taxon>
        <taxon>Basidiomycota</taxon>
        <taxon>Agaricomycotina</taxon>
        <taxon>Agaricomycetes</taxon>
        <taxon>Agaricomycetidae</taxon>
        <taxon>Agaricales</taxon>
        <taxon>Marasmiineae</taxon>
        <taxon>Mycenaceae</taxon>
        <taxon>Roridomyces</taxon>
    </lineage>
</organism>
<gene>
    <name evidence="3" type="ORF">FB45DRAFT_298924</name>
</gene>
<accession>A0AAD7FXN4</accession>
<evidence type="ECO:0000313" key="3">
    <source>
        <dbReference type="EMBL" id="KAJ7644704.1"/>
    </source>
</evidence>
<name>A0AAD7FXN4_9AGAR</name>
<dbReference type="Proteomes" id="UP001221142">
    <property type="component" value="Unassembled WGS sequence"/>
</dbReference>
<evidence type="ECO:0000259" key="2">
    <source>
        <dbReference type="Pfam" id="PF20153"/>
    </source>
</evidence>
<keyword evidence="1" id="KW-0472">Membrane</keyword>
<sequence length="401" mass="44668">EFYIDPNGEAAAAKLWSVYVSEAEKYDKSLVESWKSDMEGILIFAGLFSASLTAFIIESYPTLVPDSGDATVLLLAQISQQLAAAANGSTAQLPAPLPPFSPPTTSLVCNTFWFISLGFSLSCALIATLVEQWARDFLHKADMRSAPGVRARIFSFLYYGLKEFSMHKVVDVIPLLLHASLFLFFAGLVAFLIPINIPMAAVAACMLACITVVYSTLTILPLHYLDCPYRTPLSEAFWGLSRRLCRRRSRIPAEEDDSAEPTMSQAMSQAAIEATSDRDYRALVWTVKSLADETEFEPFAEAVPDVLWGPDYPRWSYRNHIKNLMQHPDLDLHRRFVELHRSCDSGLLKPELAKRRRVTCYKALWALGSVGALVDIQLLGLEAFEQNASDMGEYSISEQAM</sequence>
<feature type="transmembrane region" description="Helical" evidence="1">
    <location>
        <begin position="199"/>
        <end position="220"/>
    </location>
</feature>
<dbReference type="EMBL" id="JARKIF010000003">
    <property type="protein sequence ID" value="KAJ7644704.1"/>
    <property type="molecule type" value="Genomic_DNA"/>
</dbReference>
<reference evidence="3" key="1">
    <citation type="submission" date="2023-03" db="EMBL/GenBank/DDBJ databases">
        <title>Massive genome expansion in bonnet fungi (Mycena s.s.) driven by repeated elements and novel gene families across ecological guilds.</title>
        <authorList>
            <consortium name="Lawrence Berkeley National Laboratory"/>
            <person name="Harder C.B."/>
            <person name="Miyauchi S."/>
            <person name="Viragh M."/>
            <person name="Kuo A."/>
            <person name="Thoen E."/>
            <person name="Andreopoulos B."/>
            <person name="Lu D."/>
            <person name="Skrede I."/>
            <person name="Drula E."/>
            <person name="Henrissat B."/>
            <person name="Morin E."/>
            <person name="Kohler A."/>
            <person name="Barry K."/>
            <person name="LaButti K."/>
            <person name="Morin E."/>
            <person name="Salamov A."/>
            <person name="Lipzen A."/>
            <person name="Mereny Z."/>
            <person name="Hegedus B."/>
            <person name="Baldrian P."/>
            <person name="Stursova M."/>
            <person name="Weitz H."/>
            <person name="Taylor A."/>
            <person name="Grigoriev I.V."/>
            <person name="Nagy L.G."/>
            <person name="Martin F."/>
            <person name="Kauserud H."/>
        </authorList>
    </citation>
    <scope>NUCLEOTIDE SEQUENCE</scope>
    <source>
        <strain evidence="3">9284</strain>
    </source>
</reference>
<keyword evidence="1" id="KW-1133">Transmembrane helix</keyword>
<comment type="caution">
    <text evidence="3">The sequence shown here is derived from an EMBL/GenBank/DDBJ whole genome shotgun (WGS) entry which is preliminary data.</text>
</comment>
<protein>
    <recommendedName>
        <fullName evidence="2">DUF6535 domain-containing protein</fullName>
    </recommendedName>
</protein>